<dbReference type="PANTHER" id="PTHR46481:SF10">
    <property type="entry name" value="ZINC FINGER BED DOMAIN-CONTAINING PROTEIN 39"/>
    <property type="match status" value="1"/>
</dbReference>
<gene>
    <name evidence="8" type="primary">LOC136087445</name>
</gene>
<proteinExistence type="predicted"/>
<dbReference type="InterPro" id="IPR052035">
    <property type="entry name" value="ZnF_BED_domain_contain"/>
</dbReference>
<keyword evidence="7" id="KW-1185">Reference proteome</keyword>
<accession>A0ABM4CWH1</accession>
<feature type="compositionally biased region" description="Polar residues" evidence="6">
    <location>
        <begin position="49"/>
        <end position="65"/>
    </location>
</feature>
<dbReference type="Proteomes" id="UP001652625">
    <property type="component" value="Chromosome 11"/>
</dbReference>
<evidence type="ECO:0000256" key="4">
    <source>
        <dbReference type="ARBA" id="ARBA00022833"/>
    </source>
</evidence>
<feature type="region of interest" description="Disordered" evidence="6">
    <location>
        <begin position="285"/>
        <end position="305"/>
    </location>
</feature>
<feature type="compositionally biased region" description="Acidic residues" evidence="6">
    <location>
        <begin position="293"/>
        <end position="305"/>
    </location>
</feature>
<dbReference type="RefSeq" id="XP_065666292.1">
    <property type="nucleotide sequence ID" value="XM_065810220.1"/>
</dbReference>
<keyword evidence="3" id="KW-0863">Zinc-finger</keyword>
<keyword evidence="4" id="KW-0862">Zinc</keyword>
<organism evidence="7 8">
    <name type="scientific">Hydra vulgaris</name>
    <name type="common">Hydra</name>
    <name type="synonym">Hydra attenuata</name>
    <dbReference type="NCBI Taxonomy" id="6087"/>
    <lineage>
        <taxon>Eukaryota</taxon>
        <taxon>Metazoa</taxon>
        <taxon>Cnidaria</taxon>
        <taxon>Hydrozoa</taxon>
        <taxon>Hydroidolina</taxon>
        <taxon>Anthoathecata</taxon>
        <taxon>Aplanulata</taxon>
        <taxon>Hydridae</taxon>
        <taxon>Hydra</taxon>
    </lineage>
</organism>
<keyword evidence="2" id="KW-0479">Metal-binding</keyword>
<dbReference type="PANTHER" id="PTHR46481">
    <property type="entry name" value="ZINC FINGER BED DOMAIN-CONTAINING PROTEIN 4"/>
    <property type="match status" value="1"/>
</dbReference>
<evidence type="ECO:0000256" key="3">
    <source>
        <dbReference type="ARBA" id="ARBA00022771"/>
    </source>
</evidence>
<evidence type="ECO:0000256" key="2">
    <source>
        <dbReference type="ARBA" id="ARBA00022723"/>
    </source>
</evidence>
<evidence type="ECO:0000256" key="1">
    <source>
        <dbReference type="ARBA" id="ARBA00004123"/>
    </source>
</evidence>
<protein>
    <submittedName>
        <fullName evidence="8">Uncharacterized protein LOC136087445</fullName>
    </submittedName>
</protein>
<evidence type="ECO:0000256" key="5">
    <source>
        <dbReference type="ARBA" id="ARBA00023242"/>
    </source>
</evidence>
<name>A0ABM4CWH1_HYDVU</name>
<evidence type="ECO:0000313" key="7">
    <source>
        <dbReference type="Proteomes" id="UP001652625"/>
    </source>
</evidence>
<feature type="region of interest" description="Disordered" evidence="6">
    <location>
        <begin position="45"/>
        <end position="70"/>
    </location>
</feature>
<comment type="subcellular location">
    <subcellularLocation>
        <location evidence="1">Nucleus</location>
    </subcellularLocation>
</comment>
<sequence>MCNKDKACCDADLGNQKCSSVLNCAGVSTKGLIEHLKHVHQILDPLKSGPTTSNQAQPSTSSTDNPPVKRQKLMTDFTRASFEETISKEVALYGLNFKQIINLDIIAEHVKEKFPTKNFPKNGSGVAKIVQGFHEDIKAKIKSWIQTHLAERHFFSTTLDEWTSTAGRRFLNINLHYFENGVDKEINLGMVPIYGSATALNIKKLFEARLMEFGLDPEKHIVGTSGDGASAMVSFGSMIASEYVQCRDHGIHLGVTKVLYLKKQSADAPVDDDNDVFFVECRNEDEPDKDVPDAGEDTESDNEEEADSLEMVFAYQSTIANLRKIVNLFQSLVKNKILQKFVKRMNNGRELKLKLGSKTRWGSLHDAYERFLKLLGPVKEALNHREIDKTYLWADIDSKRLEELVEVLSPAKLAIQFLSKKLVNLIDCNTTIKLILDNLEMHDH</sequence>
<dbReference type="SUPFAM" id="SSF53098">
    <property type="entry name" value="Ribonuclease H-like"/>
    <property type="match status" value="1"/>
</dbReference>
<dbReference type="InterPro" id="IPR012337">
    <property type="entry name" value="RNaseH-like_sf"/>
</dbReference>
<evidence type="ECO:0000256" key="6">
    <source>
        <dbReference type="SAM" id="MobiDB-lite"/>
    </source>
</evidence>
<keyword evidence="5" id="KW-0539">Nucleus</keyword>
<evidence type="ECO:0000313" key="8">
    <source>
        <dbReference type="RefSeq" id="XP_065666292.1"/>
    </source>
</evidence>
<dbReference type="GeneID" id="136087445"/>
<reference evidence="8" key="1">
    <citation type="submission" date="2025-08" db="UniProtKB">
        <authorList>
            <consortium name="RefSeq"/>
        </authorList>
    </citation>
    <scope>IDENTIFICATION</scope>
</reference>